<name>A0A0M0KG02_ALKHA</name>
<dbReference type="Pfam" id="PF25601">
    <property type="entry name" value="AAA_lid_14"/>
    <property type="match status" value="1"/>
</dbReference>
<keyword evidence="3" id="KW-0805">Transcription regulation</keyword>
<dbReference type="SUPFAM" id="SSF46689">
    <property type="entry name" value="Homeodomain-like"/>
    <property type="match status" value="1"/>
</dbReference>
<dbReference type="Pfam" id="PF00158">
    <property type="entry name" value="Sigma54_activat"/>
    <property type="match status" value="1"/>
</dbReference>
<dbReference type="GO" id="GO:0005524">
    <property type="term" value="F:ATP binding"/>
    <property type="evidence" value="ECO:0007669"/>
    <property type="project" value="UniProtKB-KW"/>
</dbReference>
<dbReference type="AlphaFoldDB" id="A0A0M0KG02"/>
<dbReference type="PANTHER" id="PTHR32071">
    <property type="entry name" value="TRANSCRIPTIONAL REGULATORY PROTEIN"/>
    <property type="match status" value="1"/>
</dbReference>
<dbReference type="NCBIfam" id="TIGR00229">
    <property type="entry name" value="sensory_box"/>
    <property type="match status" value="1"/>
</dbReference>
<evidence type="ECO:0000256" key="1">
    <source>
        <dbReference type="ARBA" id="ARBA00022741"/>
    </source>
</evidence>
<dbReference type="PATRIC" id="fig|136160.3.peg.262"/>
<dbReference type="InterPro" id="IPR013656">
    <property type="entry name" value="PAS_4"/>
</dbReference>
<feature type="domain" description="Sigma-54 factor interaction" evidence="6">
    <location>
        <begin position="147"/>
        <end position="375"/>
    </location>
</feature>
<reference evidence="7" key="1">
    <citation type="submission" date="2015-08" db="EMBL/GenBank/DDBJ databases">
        <title>Complete DNA Sequence of Pseudomonas syringae pv. actinidiae, the Causal Agent of Kiwifruit Canker Disease.</title>
        <authorList>
            <person name="Rikkerink E.H.A."/>
            <person name="Fineran P.C."/>
        </authorList>
    </citation>
    <scope>NUCLEOTIDE SEQUENCE</scope>
    <source>
        <strain evidence="7">DSM 13666</strain>
    </source>
</reference>
<sequence>MERIGNLPLSQQRIIYETIMNEIDVGIHVIDTFGQTIIYNKKMMEIESLTKEDVENKDFLDIFMFEEGQGSTLLEALYKKKHSKDVKQTYFNNKGKEITTINNTFPLYENGQVIGAIEISKDVTKLERLIRKNMESKGNTRYTFDSIIGESTAIREVIENTKRATRTASSVLIVGETGTGKELFAQSIHNGSDRSKGPFISQNCAAMPETLIESLLFGTKKGAYTGAIERPGLFEEAEGGTLLLDEINSLTPPLQAKLLRAIQEKQIRRVGDTVDRKVNVRILSTINEDPIEAIASGRLRKDLYYRLGVVTLFIPPLRERKEDILPLVDHFIAKYNERFQMEVKGLSDEVTQLLLQYDWPGNVRELEHIIEGAMNLMIGEDLIDVRHLPFHFRQKSLSAPLSSQITSVYETGTSDAIEHSVEEQQPLRDLKDYLLEAEKMYIKKALERNKYHVTKTAEKLGLSRQSLQYRMKRLGISAK</sequence>
<dbReference type="InterPro" id="IPR009057">
    <property type="entry name" value="Homeodomain-like_sf"/>
</dbReference>
<dbReference type="EMBL" id="LILD01000001">
    <property type="protein sequence ID" value="KOO37482.1"/>
    <property type="molecule type" value="Genomic_DNA"/>
</dbReference>
<dbReference type="InterPro" id="IPR003593">
    <property type="entry name" value="AAA+_ATPase"/>
</dbReference>
<keyword evidence="2" id="KW-0067">ATP-binding</keyword>
<accession>A0A0M0KG02</accession>
<dbReference type="InterPro" id="IPR058031">
    <property type="entry name" value="AAA_lid_NorR"/>
</dbReference>
<dbReference type="FunFam" id="3.40.50.300:FF:000006">
    <property type="entry name" value="DNA-binding transcriptional regulator NtrC"/>
    <property type="match status" value="1"/>
</dbReference>
<evidence type="ECO:0000256" key="2">
    <source>
        <dbReference type="ARBA" id="ARBA00022840"/>
    </source>
</evidence>
<dbReference type="Pfam" id="PF08448">
    <property type="entry name" value="PAS_4"/>
    <property type="match status" value="1"/>
</dbReference>
<keyword evidence="5" id="KW-0804">Transcription</keyword>
<dbReference type="GO" id="GO:0006355">
    <property type="term" value="P:regulation of DNA-templated transcription"/>
    <property type="evidence" value="ECO:0007669"/>
    <property type="project" value="InterPro"/>
</dbReference>
<dbReference type="PANTHER" id="PTHR32071:SF74">
    <property type="entry name" value="TRANSCRIPTIONAL ACTIVATOR ROCR"/>
    <property type="match status" value="1"/>
</dbReference>
<dbReference type="Gene3D" id="3.40.50.300">
    <property type="entry name" value="P-loop containing nucleotide triphosphate hydrolases"/>
    <property type="match status" value="1"/>
</dbReference>
<dbReference type="RefSeq" id="WP_053430074.1">
    <property type="nucleotide sequence ID" value="NZ_CP040441.1"/>
</dbReference>
<dbReference type="PROSITE" id="PS00675">
    <property type="entry name" value="SIGMA54_INTERACT_1"/>
    <property type="match status" value="1"/>
</dbReference>
<dbReference type="InterPro" id="IPR002197">
    <property type="entry name" value="HTH_Fis"/>
</dbReference>
<dbReference type="PRINTS" id="PR01590">
    <property type="entry name" value="HTHFIS"/>
</dbReference>
<dbReference type="PROSITE" id="PS00676">
    <property type="entry name" value="SIGMA54_INTERACT_2"/>
    <property type="match status" value="1"/>
</dbReference>
<evidence type="ECO:0000256" key="5">
    <source>
        <dbReference type="ARBA" id="ARBA00023163"/>
    </source>
</evidence>
<dbReference type="Gene3D" id="1.10.8.60">
    <property type="match status" value="1"/>
</dbReference>
<keyword evidence="4" id="KW-0238">DNA-binding</keyword>
<evidence type="ECO:0000256" key="3">
    <source>
        <dbReference type="ARBA" id="ARBA00023015"/>
    </source>
</evidence>
<dbReference type="CDD" id="cd00009">
    <property type="entry name" value="AAA"/>
    <property type="match status" value="1"/>
</dbReference>
<dbReference type="InterPro" id="IPR035965">
    <property type="entry name" value="PAS-like_dom_sf"/>
</dbReference>
<dbReference type="SUPFAM" id="SSF52540">
    <property type="entry name" value="P-loop containing nucleoside triphosphate hydrolases"/>
    <property type="match status" value="1"/>
</dbReference>
<protein>
    <submittedName>
        <fullName evidence="7">AAA family ATPase</fullName>
    </submittedName>
</protein>
<dbReference type="Gene3D" id="3.30.450.20">
    <property type="entry name" value="PAS domain"/>
    <property type="match status" value="1"/>
</dbReference>
<dbReference type="InterPro" id="IPR027417">
    <property type="entry name" value="P-loop_NTPase"/>
</dbReference>
<dbReference type="SMART" id="SM00382">
    <property type="entry name" value="AAA"/>
    <property type="match status" value="1"/>
</dbReference>
<dbReference type="InterPro" id="IPR000014">
    <property type="entry name" value="PAS"/>
</dbReference>
<dbReference type="SUPFAM" id="SSF55785">
    <property type="entry name" value="PYP-like sensor domain (PAS domain)"/>
    <property type="match status" value="1"/>
</dbReference>
<evidence type="ECO:0000256" key="4">
    <source>
        <dbReference type="ARBA" id="ARBA00023125"/>
    </source>
</evidence>
<dbReference type="PROSITE" id="PS50045">
    <property type="entry name" value="SIGMA54_INTERACT_4"/>
    <property type="match status" value="1"/>
</dbReference>
<keyword evidence="1" id="KW-0547">Nucleotide-binding</keyword>
<evidence type="ECO:0000313" key="7">
    <source>
        <dbReference type="EMBL" id="KOO37482.1"/>
    </source>
</evidence>
<dbReference type="InterPro" id="IPR002078">
    <property type="entry name" value="Sigma_54_int"/>
</dbReference>
<dbReference type="InterPro" id="IPR025662">
    <property type="entry name" value="Sigma_54_int_dom_ATP-bd_1"/>
</dbReference>
<gene>
    <name evidence="7" type="ORF">AMD02_00440</name>
</gene>
<dbReference type="Gene3D" id="1.10.10.60">
    <property type="entry name" value="Homeodomain-like"/>
    <property type="match status" value="1"/>
</dbReference>
<dbReference type="GeneID" id="87599494"/>
<comment type="caution">
    <text evidence="7">The sequence shown here is derived from an EMBL/GenBank/DDBJ whole genome shotgun (WGS) entry which is preliminary data.</text>
</comment>
<dbReference type="PROSITE" id="PS00688">
    <property type="entry name" value="SIGMA54_INTERACT_3"/>
    <property type="match status" value="1"/>
</dbReference>
<dbReference type="InterPro" id="IPR025944">
    <property type="entry name" value="Sigma_54_int_dom_CS"/>
</dbReference>
<dbReference type="GO" id="GO:0043565">
    <property type="term" value="F:sequence-specific DNA binding"/>
    <property type="evidence" value="ECO:0007669"/>
    <property type="project" value="InterPro"/>
</dbReference>
<dbReference type="Pfam" id="PF02954">
    <property type="entry name" value="HTH_8"/>
    <property type="match status" value="1"/>
</dbReference>
<proteinExistence type="predicted"/>
<dbReference type="InterPro" id="IPR025943">
    <property type="entry name" value="Sigma_54_int_dom_ATP-bd_2"/>
</dbReference>
<organism evidence="7">
    <name type="scientific">Halalkalibacterium halodurans</name>
    <name type="common">Bacillus halodurans</name>
    <dbReference type="NCBI Taxonomy" id="86665"/>
    <lineage>
        <taxon>Bacteria</taxon>
        <taxon>Bacillati</taxon>
        <taxon>Bacillota</taxon>
        <taxon>Bacilli</taxon>
        <taxon>Bacillales</taxon>
        <taxon>Bacillaceae</taxon>
        <taxon>Halalkalibacterium (ex Joshi et al. 2022)</taxon>
    </lineage>
</organism>
<evidence type="ECO:0000259" key="6">
    <source>
        <dbReference type="PROSITE" id="PS50045"/>
    </source>
</evidence>